<keyword evidence="3" id="KW-0808">Transferase</keyword>
<dbReference type="Pfam" id="PF21036">
    <property type="entry name" value="EryCIII-like_N"/>
    <property type="match status" value="1"/>
</dbReference>
<evidence type="ECO:0000259" key="4">
    <source>
        <dbReference type="Pfam" id="PF06722"/>
    </source>
</evidence>
<evidence type="ECO:0000259" key="5">
    <source>
        <dbReference type="Pfam" id="PF21036"/>
    </source>
</evidence>
<dbReference type="PANTHER" id="PTHR48050">
    <property type="entry name" value="STEROL 3-BETA-GLUCOSYLTRANSFERASE"/>
    <property type="match status" value="1"/>
</dbReference>
<comment type="caution">
    <text evidence="6">The sequence shown here is derived from an EMBL/GenBank/DDBJ whole genome shotgun (WGS) entry which is preliminary data.</text>
</comment>
<dbReference type="Pfam" id="PF06722">
    <property type="entry name" value="EryCIII-like_C"/>
    <property type="match status" value="1"/>
</dbReference>
<dbReference type="InterPro" id="IPR050426">
    <property type="entry name" value="Glycosyltransferase_28"/>
</dbReference>
<evidence type="ECO:0000313" key="6">
    <source>
        <dbReference type="EMBL" id="MBA8923851.1"/>
    </source>
</evidence>
<evidence type="ECO:0000256" key="2">
    <source>
        <dbReference type="ARBA" id="ARBA00022676"/>
    </source>
</evidence>
<reference evidence="6 7" key="1">
    <citation type="submission" date="2020-08" db="EMBL/GenBank/DDBJ databases">
        <title>Genomic Encyclopedia of Archaeal and Bacterial Type Strains, Phase II (KMG-II): from individual species to whole genera.</title>
        <authorList>
            <person name="Goeker M."/>
        </authorList>
    </citation>
    <scope>NUCLEOTIDE SEQUENCE [LARGE SCALE GENOMIC DNA]</scope>
    <source>
        <strain evidence="6 7">DSM 43850</strain>
    </source>
</reference>
<organism evidence="6 7">
    <name type="scientific">Kutzneria viridogrisea</name>
    <dbReference type="NCBI Taxonomy" id="47990"/>
    <lineage>
        <taxon>Bacteria</taxon>
        <taxon>Bacillati</taxon>
        <taxon>Actinomycetota</taxon>
        <taxon>Actinomycetes</taxon>
        <taxon>Pseudonocardiales</taxon>
        <taxon>Pseudonocardiaceae</taxon>
        <taxon>Kutzneria</taxon>
    </lineage>
</organism>
<gene>
    <name evidence="6" type="ORF">BC739_001048</name>
</gene>
<keyword evidence="2" id="KW-0328">Glycosyltransferase</keyword>
<protein>
    <submittedName>
        <fullName evidence="6">UDP:flavonoid glycosyltransferase YjiC (YdhE family)</fullName>
    </submittedName>
</protein>
<proteinExistence type="inferred from homology"/>
<sequence length="415" mass="42979">MRVLCCVSDYPTHYFPLIPLGWALQAAGHELRVCAGPAQAATIERAGLTPVPCGPDVDPVTDARWLAYSLARQGLRTGQLPPLNPETGAELADLDAFDHAEFAARRQQELARVGEARTRDVLDLAKSWRPDLVLHDLVAAEAVVAAQLSGVPSACHLWGLTGTSETTPGLDSLAADVPAPVRELIGMAADEPAIRFVLDPTPPPIAPPTAAPRMPVRYVPYNGPGALADPPPWPTEIGRARVAVVWGSAIRRINGPGSFLVPALVDALAARGVDVVLAIGAEEAELLGRLPANVQVLPQYPLRLLLPHCTAVVHHGGAGAALTAAAAGLPQLVVAFGPMELRSAQRIADAGVGVALPGAHAAPGTIRAAVDQLLDTPELAAAAAEMARANAALPSPADVVPVLEKLAETGEQMGG</sequence>
<feature type="domain" description="Erythromycin biosynthesis protein CIII-like N-terminal" evidence="5">
    <location>
        <begin position="22"/>
        <end position="229"/>
    </location>
</feature>
<keyword evidence="7" id="KW-1185">Reference proteome</keyword>
<feature type="domain" description="Erythromycin biosynthesis protein CIII-like C-terminal" evidence="4">
    <location>
        <begin position="264"/>
        <end position="406"/>
    </location>
</feature>
<accession>A0ABR6BAG3</accession>
<name>A0ABR6BAG3_9PSEU</name>
<dbReference type="PANTHER" id="PTHR48050:SF13">
    <property type="entry name" value="STEROL 3-BETA-GLUCOSYLTRANSFERASE UGT80A2"/>
    <property type="match status" value="1"/>
</dbReference>
<dbReference type="SUPFAM" id="SSF53756">
    <property type="entry name" value="UDP-Glycosyltransferase/glycogen phosphorylase"/>
    <property type="match status" value="1"/>
</dbReference>
<dbReference type="RefSeq" id="WP_182836419.1">
    <property type="nucleotide sequence ID" value="NZ_BAAABQ010000065.1"/>
</dbReference>
<evidence type="ECO:0000313" key="7">
    <source>
        <dbReference type="Proteomes" id="UP000517916"/>
    </source>
</evidence>
<evidence type="ECO:0000256" key="3">
    <source>
        <dbReference type="ARBA" id="ARBA00022679"/>
    </source>
</evidence>
<comment type="similarity">
    <text evidence="1">Belongs to the glycosyltransferase 28 family.</text>
</comment>
<dbReference type="InterPro" id="IPR048284">
    <property type="entry name" value="EryCIII-like_N"/>
</dbReference>
<dbReference type="InterPro" id="IPR010610">
    <property type="entry name" value="EryCIII-like_C"/>
</dbReference>
<dbReference type="EMBL" id="JACJID010000001">
    <property type="protein sequence ID" value="MBA8923851.1"/>
    <property type="molecule type" value="Genomic_DNA"/>
</dbReference>
<dbReference type="Proteomes" id="UP000517916">
    <property type="component" value="Unassembled WGS sequence"/>
</dbReference>
<evidence type="ECO:0000256" key="1">
    <source>
        <dbReference type="ARBA" id="ARBA00006962"/>
    </source>
</evidence>
<dbReference type="Gene3D" id="3.40.50.2000">
    <property type="entry name" value="Glycogen Phosphorylase B"/>
    <property type="match status" value="2"/>
</dbReference>